<dbReference type="AlphaFoldDB" id="A0AA39MAJ3"/>
<organism evidence="2 3">
    <name type="scientific">Steinernema hermaphroditum</name>
    <dbReference type="NCBI Taxonomy" id="289476"/>
    <lineage>
        <taxon>Eukaryota</taxon>
        <taxon>Metazoa</taxon>
        <taxon>Ecdysozoa</taxon>
        <taxon>Nematoda</taxon>
        <taxon>Chromadorea</taxon>
        <taxon>Rhabditida</taxon>
        <taxon>Tylenchina</taxon>
        <taxon>Panagrolaimomorpha</taxon>
        <taxon>Strongyloidoidea</taxon>
        <taxon>Steinernematidae</taxon>
        <taxon>Steinernema</taxon>
    </lineage>
</organism>
<dbReference type="EMBL" id="JAUCMV010000001">
    <property type="protein sequence ID" value="KAK0427112.1"/>
    <property type="molecule type" value="Genomic_DNA"/>
</dbReference>
<name>A0AA39MAJ3_9BILA</name>
<protein>
    <submittedName>
        <fullName evidence="2">Uncharacterized protein</fullName>
    </submittedName>
</protein>
<comment type="caution">
    <text evidence="2">The sequence shown here is derived from an EMBL/GenBank/DDBJ whole genome shotgun (WGS) entry which is preliminary data.</text>
</comment>
<evidence type="ECO:0000313" key="2">
    <source>
        <dbReference type="EMBL" id="KAK0427112.1"/>
    </source>
</evidence>
<sequence>MVQNSLLEDTLFYIFAIVMFLVAYSCMWMIVLPEMFCSKRMRSMIKGAPVVRKITKTGPDVKKDAQVQTV</sequence>
<keyword evidence="1" id="KW-1133">Transmembrane helix</keyword>
<gene>
    <name evidence="2" type="ORF">QR680_010067</name>
</gene>
<feature type="transmembrane region" description="Helical" evidence="1">
    <location>
        <begin position="12"/>
        <end position="32"/>
    </location>
</feature>
<reference evidence="2" key="1">
    <citation type="submission" date="2023-06" db="EMBL/GenBank/DDBJ databases">
        <title>Genomic analysis of the entomopathogenic nematode Steinernema hermaphroditum.</title>
        <authorList>
            <person name="Schwarz E.M."/>
            <person name="Heppert J.K."/>
            <person name="Baniya A."/>
            <person name="Schwartz H.T."/>
            <person name="Tan C.-H."/>
            <person name="Antoshechkin I."/>
            <person name="Sternberg P.W."/>
            <person name="Goodrich-Blair H."/>
            <person name="Dillman A.R."/>
        </authorList>
    </citation>
    <scope>NUCLEOTIDE SEQUENCE</scope>
    <source>
        <strain evidence="2">PS9179</strain>
        <tissue evidence="2">Whole animal</tissue>
    </source>
</reference>
<proteinExistence type="predicted"/>
<accession>A0AA39MAJ3</accession>
<keyword evidence="1" id="KW-0472">Membrane</keyword>
<evidence type="ECO:0000313" key="3">
    <source>
        <dbReference type="Proteomes" id="UP001175271"/>
    </source>
</evidence>
<keyword evidence="1" id="KW-0812">Transmembrane</keyword>
<dbReference type="Proteomes" id="UP001175271">
    <property type="component" value="Unassembled WGS sequence"/>
</dbReference>
<evidence type="ECO:0000256" key="1">
    <source>
        <dbReference type="SAM" id="Phobius"/>
    </source>
</evidence>
<keyword evidence="3" id="KW-1185">Reference proteome</keyword>